<name>A0A084JK35_9FIRM</name>
<dbReference type="OrthoDB" id="1643401at2"/>
<organism evidence="3 4">
    <name type="scientific">Lacrimispora celerecrescens</name>
    <dbReference type="NCBI Taxonomy" id="29354"/>
    <lineage>
        <taxon>Bacteria</taxon>
        <taxon>Bacillati</taxon>
        <taxon>Bacillota</taxon>
        <taxon>Clostridia</taxon>
        <taxon>Lachnospirales</taxon>
        <taxon>Lachnospiraceae</taxon>
        <taxon>Lacrimispora</taxon>
    </lineage>
</organism>
<comment type="caution">
    <text evidence="3">The sequence shown here is derived from an EMBL/GenBank/DDBJ whole genome shotgun (WGS) entry which is preliminary data.</text>
</comment>
<keyword evidence="4" id="KW-1185">Reference proteome</keyword>
<feature type="domain" description="DUF6449" evidence="2">
    <location>
        <begin position="465"/>
        <end position="614"/>
    </location>
</feature>
<evidence type="ECO:0000313" key="4">
    <source>
        <dbReference type="Proteomes" id="UP000028525"/>
    </source>
</evidence>
<feature type="transmembrane region" description="Helical" evidence="1">
    <location>
        <begin position="347"/>
        <end position="366"/>
    </location>
</feature>
<protein>
    <recommendedName>
        <fullName evidence="2">DUF6449 domain-containing protein</fullName>
    </recommendedName>
</protein>
<reference evidence="3 4" key="1">
    <citation type="submission" date="2014-07" db="EMBL/GenBank/DDBJ databases">
        <title>Draft genome of Clostridium celerecrescens 152B isolated from sediments associated with methane hydrate from Krishna Godavari basin.</title>
        <authorList>
            <person name="Honkalas V.S."/>
            <person name="Dabir A.P."/>
            <person name="Arora P."/>
            <person name="Dhakephalkar P.K."/>
        </authorList>
    </citation>
    <scope>NUCLEOTIDE SEQUENCE [LARGE SCALE GENOMIC DNA]</scope>
    <source>
        <strain evidence="3 4">152B</strain>
    </source>
</reference>
<keyword evidence="1" id="KW-1133">Transmembrane helix</keyword>
<keyword evidence="1" id="KW-0812">Transmembrane</keyword>
<feature type="transmembrane region" description="Helical" evidence="1">
    <location>
        <begin position="313"/>
        <end position="335"/>
    </location>
</feature>
<feature type="transmembrane region" description="Helical" evidence="1">
    <location>
        <begin position="184"/>
        <end position="206"/>
    </location>
</feature>
<dbReference type="EMBL" id="JPME01000018">
    <property type="protein sequence ID" value="KEZ89319.1"/>
    <property type="molecule type" value="Genomic_DNA"/>
</dbReference>
<dbReference type="STRING" id="29354.IO98_15180"/>
<evidence type="ECO:0000259" key="2">
    <source>
        <dbReference type="Pfam" id="PF20047"/>
    </source>
</evidence>
<evidence type="ECO:0000256" key="1">
    <source>
        <dbReference type="SAM" id="Phobius"/>
    </source>
</evidence>
<accession>A0A084JK35</accession>
<dbReference type="Proteomes" id="UP000028525">
    <property type="component" value="Unassembled WGS sequence"/>
</dbReference>
<feature type="transmembrane region" description="Helical" evidence="1">
    <location>
        <begin position="246"/>
        <end position="267"/>
    </location>
</feature>
<dbReference type="Pfam" id="PF20047">
    <property type="entry name" value="DUF6449"/>
    <property type="match status" value="1"/>
</dbReference>
<feature type="transmembrane region" description="Helical" evidence="1">
    <location>
        <begin position="109"/>
        <end position="136"/>
    </location>
</feature>
<keyword evidence="1" id="KW-0472">Membrane</keyword>
<evidence type="ECO:0000313" key="3">
    <source>
        <dbReference type="EMBL" id="KEZ89319.1"/>
    </source>
</evidence>
<feature type="transmembrane region" description="Helical" evidence="1">
    <location>
        <begin position="68"/>
        <end position="88"/>
    </location>
</feature>
<gene>
    <name evidence="3" type="ORF">IO98_15180</name>
</gene>
<feature type="transmembrane region" description="Helical" evidence="1">
    <location>
        <begin position="148"/>
        <end position="172"/>
    </location>
</feature>
<dbReference type="InterPro" id="IPR045611">
    <property type="entry name" value="DUF6449"/>
</dbReference>
<dbReference type="RefSeq" id="WP_038282420.1">
    <property type="nucleotide sequence ID" value="NZ_JPME01000018.1"/>
</dbReference>
<dbReference type="AlphaFoldDB" id="A0A084JK35"/>
<sequence>MTSKSLFYNLLREDGKRRLWSMALSFLVFFFTFPVGIALSLSERMRGEIDYTYIISTLKSWLGFQNGWVASVIILLSLIMGVTSFSYLHSRQKVDFYHGIPVNRKHLFWVNYFNGILIPAVVYGVNLIIAMGVIAVNGISPFEVWKTALSGFLLFMIHYCMMYSVTVISMILTGNVLVGILGNLVLQFYFVCVIGILEFCYSRFFYTSYRGGGNVFNRFMDKCSAFALFMVNMERLQLGTSGRAQAVRVFVVLAVTVVLTLLSYLLYKKRGSEAAGRAMAFKISMPIIRIPIVVLSSLGGSIFFWSMRSSVGWGIFGLLCGVLLSHCVIEIIYHFEFRKLFSNWKQMGACAVLAAVIFCGFRYDLFGYDKYIPSESSIESVAVSMPDVNFWVSYGSAQQNSMGEYYWDYQDSDEYIFNHMKLMDTAPVLALVRDAVADNQRMYHGGDYSDTYENGKVSYNFSIRYTLKNGKNIYRTYHLSGDEARPEIAEIFENQEFAKAVYPLLLQTPEDTAWVRVSRGEQTNVVSRDRNGTEKAMTDKLLLAYQEDLKNLKVETMQKENPVATIQFLTKMQAKAETKREEIQSSWKYSDVTSRGYYPIYPSFKNTLELLKECEVNVEEWNSLENVKEINFDIYQFNNYRSTYEDKGSQYLTITDEEEINQIMSIAAIDGYSNMNPFGGRGEERVTFSAVTESGGRSETSCTIQLNQLPESVKNEISKIKEDV</sequence>
<feature type="transmembrane region" description="Helical" evidence="1">
    <location>
        <begin position="287"/>
        <end position="307"/>
    </location>
</feature>
<proteinExistence type="predicted"/>
<feature type="transmembrane region" description="Helical" evidence="1">
    <location>
        <begin position="20"/>
        <end position="41"/>
    </location>
</feature>